<dbReference type="GO" id="GO:0005634">
    <property type="term" value="C:nucleus"/>
    <property type="evidence" value="ECO:0007669"/>
    <property type="project" value="TreeGrafter"/>
</dbReference>
<dbReference type="PROSITE" id="PS51194">
    <property type="entry name" value="HELICASE_CTER"/>
    <property type="match status" value="1"/>
</dbReference>
<keyword evidence="6" id="KW-0067">ATP-binding</keyword>
<dbReference type="InterPro" id="IPR001841">
    <property type="entry name" value="Znf_RING"/>
</dbReference>
<name>A0AAV9NQ38_9EURO</name>
<evidence type="ECO:0000259" key="9">
    <source>
        <dbReference type="PROSITE" id="PS50089"/>
    </source>
</evidence>
<dbReference type="RefSeq" id="XP_064711758.1">
    <property type="nucleotide sequence ID" value="XM_064843898.1"/>
</dbReference>
<keyword evidence="2" id="KW-0547">Nucleotide-binding</keyword>
<dbReference type="Pfam" id="PF26021">
    <property type="entry name" value="Ferritin_C144_05"/>
    <property type="match status" value="1"/>
</dbReference>
<dbReference type="Pfam" id="PF13639">
    <property type="entry name" value="zf-RING_2"/>
    <property type="match status" value="1"/>
</dbReference>
<keyword evidence="4" id="KW-0378">Hydrolase</keyword>
<feature type="region of interest" description="Disordered" evidence="8">
    <location>
        <begin position="1359"/>
        <end position="1379"/>
    </location>
</feature>
<protein>
    <recommendedName>
        <fullName evidence="13">RING-type domain-containing protein</fullName>
    </recommendedName>
</protein>
<feature type="compositionally biased region" description="Low complexity" evidence="8">
    <location>
        <begin position="1362"/>
        <end position="1379"/>
    </location>
</feature>
<accession>A0AAV9NQ38</accession>
<dbReference type="EMBL" id="JAVRRD010000001">
    <property type="protein sequence ID" value="KAK5064434.1"/>
    <property type="molecule type" value="Genomic_DNA"/>
</dbReference>
<dbReference type="SUPFAM" id="SSF52540">
    <property type="entry name" value="P-loop containing nucleoside triphosphate hydrolases"/>
    <property type="match status" value="2"/>
</dbReference>
<evidence type="ECO:0000256" key="4">
    <source>
        <dbReference type="ARBA" id="ARBA00022801"/>
    </source>
</evidence>
<dbReference type="SMART" id="SM00184">
    <property type="entry name" value="RING"/>
    <property type="match status" value="1"/>
</dbReference>
<dbReference type="GO" id="GO:0008270">
    <property type="term" value="F:zinc ion binding"/>
    <property type="evidence" value="ECO:0007669"/>
    <property type="project" value="UniProtKB-KW"/>
</dbReference>
<dbReference type="CDD" id="cd18070">
    <property type="entry name" value="DEXQc_SHPRH"/>
    <property type="match status" value="1"/>
</dbReference>
<evidence type="ECO:0000313" key="11">
    <source>
        <dbReference type="EMBL" id="KAK5064434.1"/>
    </source>
</evidence>
<reference evidence="11 12" key="1">
    <citation type="submission" date="2023-08" db="EMBL/GenBank/DDBJ databases">
        <title>Black Yeasts Isolated from many extreme environments.</title>
        <authorList>
            <person name="Coleine C."/>
            <person name="Stajich J.E."/>
            <person name="Selbmann L."/>
        </authorList>
    </citation>
    <scope>NUCLEOTIDE SEQUENCE [LARGE SCALE GENOMIC DNA]</scope>
    <source>
        <strain evidence="11 12">CCFEE 5792</strain>
    </source>
</reference>
<dbReference type="Gene3D" id="3.40.50.10810">
    <property type="entry name" value="Tandem AAA-ATPase domain"/>
    <property type="match status" value="1"/>
</dbReference>
<dbReference type="SMART" id="SM00487">
    <property type="entry name" value="DEXDc"/>
    <property type="match status" value="1"/>
</dbReference>
<comment type="caution">
    <text evidence="11">The sequence shown here is derived from an EMBL/GenBank/DDBJ whole genome shotgun (WGS) entry which is preliminary data.</text>
</comment>
<dbReference type="Pfam" id="PF00176">
    <property type="entry name" value="SNF2-rel_dom"/>
    <property type="match status" value="1"/>
</dbReference>
<dbReference type="PANTHER" id="PTHR45865:SF1">
    <property type="entry name" value="E3 UBIQUITIN-PROTEIN LIGASE SHPRH"/>
    <property type="match status" value="1"/>
</dbReference>
<feature type="region of interest" description="Disordered" evidence="8">
    <location>
        <begin position="1"/>
        <end position="34"/>
    </location>
</feature>
<evidence type="ECO:0000259" key="10">
    <source>
        <dbReference type="PROSITE" id="PS51194"/>
    </source>
</evidence>
<keyword evidence="1" id="KW-0479">Metal-binding</keyword>
<dbReference type="Pfam" id="PF00271">
    <property type="entry name" value="Helicase_C"/>
    <property type="match status" value="1"/>
</dbReference>
<dbReference type="InterPro" id="IPR038718">
    <property type="entry name" value="SNF2-like_sf"/>
</dbReference>
<dbReference type="InterPro" id="IPR027417">
    <property type="entry name" value="P-loop_NTPase"/>
</dbReference>
<evidence type="ECO:0000256" key="3">
    <source>
        <dbReference type="ARBA" id="ARBA00022771"/>
    </source>
</evidence>
<evidence type="ECO:0000256" key="8">
    <source>
        <dbReference type="SAM" id="MobiDB-lite"/>
    </source>
</evidence>
<dbReference type="InterPro" id="IPR052583">
    <property type="entry name" value="ATP-helicase/E3_Ub-Ligase"/>
</dbReference>
<keyword evidence="12" id="KW-1185">Reference proteome</keyword>
<evidence type="ECO:0000256" key="2">
    <source>
        <dbReference type="ARBA" id="ARBA00022741"/>
    </source>
</evidence>
<evidence type="ECO:0000313" key="12">
    <source>
        <dbReference type="Proteomes" id="UP001358417"/>
    </source>
</evidence>
<evidence type="ECO:0000256" key="6">
    <source>
        <dbReference type="ARBA" id="ARBA00022840"/>
    </source>
</evidence>
<organism evidence="11 12">
    <name type="scientific">Exophiala bonariae</name>
    <dbReference type="NCBI Taxonomy" id="1690606"/>
    <lineage>
        <taxon>Eukaryota</taxon>
        <taxon>Fungi</taxon>
        <taxon>Dikarya</taxon>
        <taxon>Ascomycota</taxon>
        <taxon>Pezizomycotina</taxon>
        <taxon>Eurotiomycetes</taxon>
        <taxon>Chaetothyriomycetidae</taxon>
        <taxon>Chaetothyriales</taxon>
        <taxon>Herpotrichiellaceae</taxon>
        <taxon>Exophiala</taxon>
    </lineage>
</organism>
<keyword evidence="3 7" id="KW-0863">Zinc-finger</keyword>
<dbReference type="SUPFAM" id="SSF57850">
    <property type="entry name" value="RING/U-box"/>
    <property type="match status" value="1"/>
</dbReference>
<feature type="domain" description="Helicase C-terminal" evidence="10">
    <location>
        <begin position="1221"/>
        <end position="1380"/>
    </location>
</feature>
<dbReference type="InterPro" id="IPR001650">
    <property type="entry name" value="Helicase_C-like"/>
</dbReference>
<dbReference type="GO" id="GO:0016787">
    <property type="term" value="F:hydrolase activity"/>
    <property type="evidence" value="ECO:0007669"/>
    <property type="project" value="UniProtKB-KW"/>
</dbReference>
<dbReference type="InterPro" id="IPR049730">
    <property type="entry name" value="SNF2/RAD54-like_C"/>
</dbReference>
<dbReference type="Gene3D" id="3.40.50.300">
    <property type="entry name" value="P-loop containing nucleotide triphosphate hydrolases"/>
    <property type="match status" value="1"/>
</dbReference>
<evidence type="ECO:0000256" key="5">
    <source>
        <dbReference type="ARBA" id="ARBA00022833"/>
    </source>
</evidence>
<feature type="domain" description="RING-type" evidence="9">
    <location>
        <begin position="1111"/>
        <end position="1149"/>
    </location>
</feature>
<dbReference type="InterPro" id="IPR013083">
    <property type="entry name" value="Znf_RING/FYVE/PHD"/>
</dbReference>
<dbReference type="GeneID" id="89968489"/>
<proteinExistence type="predicted"/>
<dbReference type="InterPro" id="IPR017907">
    <property type="entry name" value="Znf_RING_CS"/>
</dbReference>
<dbReference type="InterPro" id="IPR000330">
    <property type="entry name" value="SNF2_N"/>
</dbReference>
<evidence type="ECO:0008006" key="13">
    <source>
        <dbReference type="Google" id="ProtNLM"/>
    </source>
</evidence>
<evidence type="ECO:0000256" key="7">
    <source>
        <dbReference type="PROSITE-ProRule" id="PRU00175"/>
    </source>
</evidence>
<dbReference type="Proteomes" id="UP001358417">
    <property type="component" value="Unassembled WGS sequence"/>
</dbReference>
<dbReference type="InterPro" id="IPR059033">
    <property type="entry name" value="C144_05_dom"/>
</dbReference>
<dbReference type="CDD" id="cd18793">
    <property type="entry name" value="SF2_C_SNF"/>
    <property type="match status" value="1"/>
</dbReference>
<dbReference type="PROSITE" id="PS00518">
    <property type="entry name" value="ZF_RING_1"/>
    <property type="match status" value="1"/>
</dbReference>
<dbReference type="GO" id="GO:0061630">
    <property type="term" value="F:ubiquitin protein ligase activity"/>
    <property type="evidence" value="ECO:0007669"/>
    <property type="project" value="TreeGrafter"/>
</dbReference>
<keyword evidence="5" id="KW-0862">Zinc</keyword>
<dbReference type="Gene3D" id="3.30.40.10">
    <property type="entry name" value="Zinc/RING finger domain, C3HC4 (zinc finger)"/>
    <property type="match status" value="1"/>
</dbReference>
<dbReference type="PANTHER" id="PTHR45865">
    <property type="entry name" value="E3 UBIQUITIN-PROTEIN LIGASE SHPRH FAMILY MEMBER"/>
    <property type="match status" value="1"/>
</dbReference>
<gene>
    <name evidence="11" type="ORF">LTR84_000267</name>
</gene>
<sequence length="1468" mass="166368">MDVDGWPPPKRRKVEEPRTPRRTALNREDDSDSSLYRCTSPRQFIGNYLSIVQRQFEVTNCDPNIEFRNDQEDMPKYKEQWDPASNQGLIEVVIQSIDSALPSEMVVKRVQGSQTPFTLKIRADSSTDLQLLEDIQYLDTSKKAEKRFRDQREYLHYSKTPEAALACVMSRLLKSPLGTFLEISILWNKSSAIKDRVDPTLVTILDHWLPGELERSDSPEPWNPREFYDNVHVPEKTEANSAELQIMALESNLFPFQRRAVRWLLAREGVCLGDNGRPAPLSMSEDDLPEGFQISHTELGRKCITNKAVGLVTEDVKAVKNFYGNLKGGLLAEEMGLGKTLEIISLICLHPMPHTLSTDPSSDLKTSPATLIITPPTIVEQWKQELEGHAPTLRVFRYNGISSYKKNQEEVMKRLLESDVVLTTYNVIAKEVHYVSEKPDRKLRGRPRADPPKSPLVQLSWWRVCLDEAQMVESGVSSAATVALRIPRENAWAVTGTPLKKDHKDLFGLFLFLRYEPFCQSLRIWDHLVNFHRPLLRSALSKIAMRHTKDFVREDLRLPPQSRHTITIPFTTIEEQHYSQLFAELCEECGLDDSGAPLSGDWDPNSPSVIEKMRNWLTRLRQTCLHPEIGVVNSRALRRTDGVLRTVEQVLDAMTDQALGQLRTAQRTWLMGLLRRGQMKQNASETQDALDIWKHAYEELCALVRDCRKQYNEELALRGNDDNISVEGLEEEIAEEESPQFNASKARLRSALELQHMCIFFIGDAYFQLKSPEEPGSDKYSELERQETQAYEEAKSIRSELLSEFLKIAKKLIAGIASKIVDARTQIPQMIAPDGYQGIESRKIFERLEIFCDAMNIQAAQFGELQNSMVGLLRQALLDQDDGVELQGDEYENSTIQQDQMYAYMEALRALFADRNEALSGYSNNLIRMEMQQFLNAAKSDDPNVQKPPAPELMIKLLTERLTKRVNWEKIGSLRGIIAEIRALIQSLEWQAGLGSARASHELTIINPVLQSAIDLNSVQVKCMSSLEQLVNHFRDTMNSRLEFYRALQRISDMVAPWMEETIGKPLNKAHYKASTEQDAKMKNKVDSLSTRLRYLVHLKTDSQSSAPRICIICQCDFEIGTLTVCGHQFCKECILLWLEAHHNCPVCKRRLQRNDFFDITYKPAEVVVQAEQSVIDDPAQGSNAAHSPKQSIYSDISASMLNQIKAIDIQGPSFGSKVDFLCRHLLWLRRHDPSSKAIVFSQYREFLEVLAQALREYKISFTSINEKNGIEKFKSDPTMGCFLLPGKAHSTGLNLVVANHVFLCEPLINTAIELQAIARVHRIGQKRPTTVWMYLIADTVEESIYDISVSKRLAHMRSKRTANTSGSNSGTATPTTASAQQQEAAIEMANSLELQTADLSRLFVTGRTGGEMVENADLWPCLFSRVKKRERVLAGVAGMAANQGSSSAVEQEANRFLRAEAADARRS</sequence>
<dbReference type="GO" id="GO:0005524">
    <property type="term" value="F:ATP binding"/>
    <property type="evidence" value="ECO:0007669"/>
    <property type="project" value="InterPro"/>
</dbReference>
<dbReference type="PROSITE" id="PS50089">
    <property type="entry name" value="ZF_RING_2"/>
    <property type="match status" value="1"/>
</dbReference>
<dbReference type="GO" id="GO:0000209">
    <property type="term" value="P:protein polyubiquitination"/>
    <property type="evidence" value="ECO:0007669"/>
    <property type="project" value="TreeGrafter"/>
</dbReference>
<evidence type="ECO:0000256" key="1">
    <source>
        <dbReference type="ARBA" id="ARBA00022723"/>
    </source>
</evidence>
<dbReference type="InterPro" id="IPR014001">
    <property type="entry name" value="Helicase_ATP-bd"/>
</dbReference>
<dbReference type="GO" id="GO:0006974">
    <property type="term" value="P:DNA damage response"/>
    <property type="evidence" value="ECO:0007669"/>
    <property type="project" value="TreeGrafter"/>
</dbReference>